<dbReference type="AlphaFoldDB" id="A0A2U8QT64"/>
<reference evidence="1 2" key="1">
    <citation type="submission" date="2018-05" db="EMBL/GenBank/DDBJ databases">
        <title>Flavobacterium sp. MEBiC07310.</title>
        <authorList>
            <person name="Baek K."/>
        </authorList>
    </citation>
    <scope>NUCLEOTIDE SEQUENCE [LARGE SCALE GENOMIC DNA]</scope>
    <source>
        <strain evidence="1 2">MEBiC07310</strain>
    </source>
</reference>
<protein>
    <recommendedName>
        <fullName evidence="3">DUF4403 domain-containing protein</fullName>
    </recommendedName>
</protein>
<dbReference type="OrthoDB" id="1299766at2"/>
<dbReference type="PROSITE" id="PS51257">
    <property type="entry name" value="PROKAR_LIPOPROTEIN"/>
    <property type="match status" value="1"/>
</dbReference>
<evidence type="ECO:0000313" key="1">
    <source>
        <dbReference type="EMBL" id="AWM13289.1"/>
    </source>
</evidence>
<dbReference type="RefSeq" id="WP_109568692.1">
    <property type="nucleotide sequence ID" value="NZ_CP029463.1"/>
</dbReference>
<dbReference type="Pfam" id="PF14356">
    <property type="entry name" value="DUF4403"/>
    <property type="match status" value="1"/>
</dbReference>
<gene>
    <name evidence="1" type="ORF">DI487_05030</name>
</gene>
<dbReference type="EMBL" id="CP029463">
    <property type="protein sequence ID" value="AWM13289.1"/>
    <property type="molecule type" value="Genomic_DNA"/>
</dbReference>
<dbReference type="KEGG" id="fse:DI487_05030"/>
<evidence type="ECO:0000313" key="2">
    <source>
        <dbReference type="Proteomes" id="UP000245429"/>
    </source>
</evidence>
<keyword evidence="2" id="KW-1185">Reference proteome</keyword>
<dbReference type="Proteomes" id="UP000245429">
    <property type="component" value="Chromosome"/>
</dbReference>
<dbReference type="InterPro" id="IPR025515">
    <property type="entry name" value="DUF4403"/>
</dbReference>
<accession>A0A2U8QT64</accession>
<name>A0A2U8QT64_9FLAO</name>
<proteinExistence type="predicted"/>
<sequence length="570" mass="65567">MNKNKYILTLLLATVLISCKSYKEITKKPDRLHDAIEMPSYESKLIVGLKADLSTLEDQINEAFKNGYNDQGEGTFQYKSWIKTKDPLYDPSEVITTKNPLYNPNKWIKTKDPLYDPRKWIKVGPIKTKNPLYHPNKWIEIENPAYDPNEWIKTKNPLYHPNEWIETKGPEVAVGYQYQYALRLKDKVKLSYFDNNTIKVSVPIAFKGKAGLKGKIPAGLDLDKKNFDGEINFYINTRVFMTPEWCPKVEADVTHSWISNPQLEIIDNVYISLTNVADKYIKKIEEDVDEIIYNKIDCDLFRNTIQERWKHYNFSLPTLVNDKQYQLNINPTGAALSSLKVYKDSIALFVGVRGNITIDDNIINTTATLPLLEEQVEVPSEVKSFLSFILKYEDISGTANKYLKEKKVELQPELILKKKAHIKLKKIDIYPNGDEVVVGVKLKAKLPGNLFPVSGWVYLIGKPTMTDNKKFELKNLDFSMDVDNKFYPVISSLFKPLIIREVKKQTTRDLSEPIEDLKKKLLEKANAYQHDKIGFVVNSLDVGVYDIVLGKDDIGIITELNSTFDVFLKE</sequence>
<evidence type="ECO:0008006" key="3">
    <source>
        <dbReference type="Google" id="ProtNLM"/>
    </source>
</evidence>
<organism evidence="1 2">
    <name type="scientific">Flavobacterium sediminis</name>
    <dbReference type="NCBI Taxonomy" id="2201181"/>
    <lineage>
        <taxon>Bacteria</taxon>
        <taxon>Pseudomonadati</taxon>
        <taxon>Bacteroidota</taxon>
        <taxon>Flavobacteriia</taxon>
        <taxon>Flavobacteriales</taxon>
        <taxon>Flavobacteriaceae</taxon>
        <taxon>Flavobacterium</taxon>
    </lineage>
</organism>